<keyword evidence="2" id="KW-1185">Reference proteome</keyword>
<gene>
    <name evidence="1" type="ORF">DNJ96_00930</name>
</gene>
<reference evidence="1 2" key="1">
    <citation type="submission" date="2018-06" db="EMBL/GenBank/DDBJ databases">
        <title>Three novel Pseudomonas species isolated from symptomatic oak.</title>
        <authorList>
            <person name="Bueno-Gonzalez V."/>
            <person name="Brady C."/>
        </authorList>
    </citation>
    <scope>NUCLEOTIDE SEQUENCE [LARGE SCALE GENOMIC DNA]</scope>
    <source>
        <strain evidence="1 2">P17C</strain>
    </source>
</reference>
<evidence type="ECO:0000313" key="1">
    <source>
        <dbReference type="EMBL" id="TBU99892.1"/>
    </source>
</evidence>
<dbReference type="EMBL" id="QJUP01000001">
    <property type="protein sequence ID" value="TBU99892.1"/>
    <property type="molecule type" value="Genomic_DNA"/>
</dbReference>
<comment type="caution">
    <text evidence="1">The sequence shown here is derived from an EMBL/GenBank/DDBJ whole genome shotgun (WGS) entry which is preliminary data.</text>
</comment>
<evidence type="ECO:0000313" key="2">
    <source>
        <dbReference type="Proteomes" id="UP000292639"/>
    </source>
</evidence>
<protein>
    <submittedName>
        <fullName evidence="1">Uncharacterized protein</fullName>
    </submittedName>
</protein>
<accession>A0A4Q9RFT1</accession>
<dbReference type="AlphaFoldDB" id="A0A4Q9RFT1"/>
<proteinExistence type="predicted"/>
<sequence>MNKGAFFVGAPVGEGFVAVVAGAAATTMATMEEAVSALRDHWQGLRFRRPFPTGAAGGGCTDAAKSYRDVFARAPSRHLASAQGR</sequence>
<dbReference type="Proteomes" id="UP000292639">
    <property type="component" value="Unassembled WGS sequence"/>
</dbReference>
<organism evidence="1 2">
    <name type="scientific">Stutzerimonas kirkiae</name>
    <dbReference type="NCBI Taxonomy" id="2211392"/>
    <lineage>
        <taxon>Bacteria</taxon>
        <taxon>Pseudomonadati</taxon>
        <taxon>Pseudomonadota</taxon>
        <taxon>Gammaproteobacteria</taxon>
        <taxon>Pseudomonadales</taxon>
        <taxon>Pseudomonadaceae</taxon>
        <taxon>Stutzerimonas</taxon>
    </lineage>
</organism>
<name>A0A4Q9RFT1_9GAMM</name>